<dbReference type="PhylomeDB" id="A0A068VLQ2"/>
<keyword evidence="9" id="KW-1185">Reference proteome</keyword>
<keyword evidence="3" id="KW-0677">Repeat</keyword>
<dbReference type="InParanoid" id="A0A068VLQ2"/>
<keyword evidence="5" id="KW-0611">Plant defense</keyword>
<dbReference type="OrthoDB" id="690341at2759"/>
<evidence type="ECO:0000313" key="8">
    <source>
        <dbReference type="EMBL" id="CDP21631.1"/>
    </source>
</evidence>
<evidence type="ECO:0000256" key="5">
    <source>
        <dbReference type="ARBA" id="ARBA00022821"/>
    </source>
</evidence>
<dbReference type="Proteomes" id="UP000295252">
    <property type="component" value="Unassembled WGS sequence"/>
</dbReference>
<evidence type="ECO:0000313" key="9">
    <source>
        <dbReference type="Proteomes" id="UP000295252"/>
    </source>
</evidence>
<dbReference type="PANTHER" id="PTHR19338">
    <property type="entry name" value="TRANSLOCASE OF INNER MITOCHONDRIAL MEMBRANE 13 HOMOLOG"/>
    <property type="match status" value="1"/>
</dbReference>
<evidence type="ECO:0000259" key="7">
    <source>
        <dbReference type="Pfam" id="PF18052"/>
    </source>
</evidence>
<dbReference type="InterPro" id="IPR038005">
    <property type="entry name" value="RX-like_CC"/>
</dbReference>
<dbReference type="InterPro" id="IPR041118">
    <property type="entry name" value="Rx_N"/>
</dbReference>
<dbReference type="Gene3D" id="1.20.5.4130">
    <property type="match status" value="1"/>
</dbReference>
<protein>
    <submittedName>
        <fullName evidence="8">DH200=94 genomic scaffold, scaffold_5366</fullName>
    </submittedName>
</protein>
<accession>A0A068VLQ2</accession>
<dbReference type="PANTHER" id="PTHR19338:SF32">
    <property type="entry name" value="OS06G0287500 PROTEIN"/>
    <property type="match status" value="1"/>
</dbReference>
<gene>
    <name evidence="8" type="ORF">GSCOC_T00011766001</name>
</gene>
<evidence type="ECO:0000256" key="3">
    <source>
        <dbReference type="ARBA" id="ARBA00022737"/>
    </source>
</evidence>
<keyword evidence="4" id="KW-0547">Nucleotide-binding</keyword>
<feature type="non-terminal residue" evidence="8">
    <location>
        <position position="107"/>
    </location>
</feature>
<dbReference type="GO" id="GO:0006952">
    <property type="term" value="P:defense response"/>
    <property type="evidence" value="ECO:0007669"/>
    <property type="project" value="UniProtKB-KW"/>
</dbReference>
<evidence type="ECO:0000256" key="1">
    <source>
        <dbReference type="ARBA" id="ARBA00008894"/>
    </source>
</evidence>
<feature type="domain" description="Disease resistance N-terminal" evidence="7">
    <location>
        <begin position="5"/>
        <end position="87"/>
    </location>
</feature>
<dbReference type="EMBL" id="HG744450">
    <property type="protein sequence ID" value="CDP21631.1"/>
    <property type="molecule type" value="Genomic_DNA"/>
</dbReference>
<dbReference type="GO" id="GO:0005524">
    <property type="term" value="F:ATP binding"/>
    <property type="evidence" value="ECO:0007669"/>
    <property type="project" value="UniProtKB-KW"/>
</dbReference>
<proteinExistence type="inferred from homology"/>
<name>A0A068VLQ2_COFCA</name>
<sequence length="107" mass="11997">MAESVVGFLIKQLSTLLSQESTLLAGLRSDVQFIKDELGSMKAFLRQAEAKEASDHELQEWVKQVREVAYDTEDVLDDFAIRFAHGDADGFFGRVGKIYNSIKNLKA</sequence>
<comment type="similarity">
    <text evidence="1">Belongs to the disease resistance NB-LRR family.</text>
</comment>
<evidence type="ECO:0000256" key="6">
    <source>
        <dbReference type="ARBA" id="ARBA00022840"/>
    </source>
</evidence>
<dbReference type="CDD" id="cd14798">
    <property type="entry name" value="RX-CC_like"/>
    <property type="match status" value="1"/>
</dbReference>
<dbReference type="OMA" id="AYEIMKI"/>
<keyword evidence="2" id="KW-0433">Leucine-rich repeat</keyword>
<dbReference type="Gramene" id="CDP21631">
    <property type="protein sequence ID" value="CDP21631"/>
    <property type="gene ID" value="GSCOC_T00011766001"/>
</dbReference>
<reference evidence="9" key="1">
    <citation type="journal article" date="2014" name="Science">
        <title>The coffee genome provides insight into the convergent evolution of caffeine biosynthesis.</title>
        <authorList>
            <person name="Denoeud F."/>
            <person name="Carretero-Paulet L."/>
            <person name="Dereeper A."/>
            <person name="Droc G."/>
            <person name="Guyot R."/>
            <person name="Pietrella M."/>
            <person name="Zheng C."/>
            <person name="Alberti A."/>
            <person name="Anthony F."/>
            <person name="Aprea G."/>
            <person name="Aury J.M."/>
            <person name="Bento P."/>
            <person name="Bernard M."/>
            <person name="Bocs S."/>
            <person name="Campa C."/>
            <person name="Cenci A."/>
            <person name="Combes M.C."/>
            <person name="Crouzillat D."/>
            <person name="Da Silva C."/>
            <person name="Daddiego L."/>
            <person name="De Bellis F."/>
            <person name="Dussert S."/>
            <person name="Garsmeur O."/>
            <person name="Gayraud T."/>
            <person name="Guignon V."/>
            <person name="Jahn K."/>
            <person name="Jamilloux V."/>
            <person name="Joet T."/>
            <person name="Labadie K."/>
            <person name="Lan T."/>
            <person name="Leclercq J."/>
            <person name="Lepelley M."/>
            <person name="Leroy T."/>
            <person name="Li L.T."/>
            <person name="Librado P."/>
            <person name="Lopez L."/>
            <person name="Munoz A."/>
            <person name="Noel B."/>
            <person name="Pallavicini A."/>
            <person name="Perrotta G."/>
            <person name="Poncet V."/>
            <person name="Pot D."/>
            <person name="Priyono X."/>
            <person name="Rigoreau M."/>
            <person name="Rouard M."/>
            <person name="Rozas J."/>
            <person name="Tranchant-Dubreuil C."/>
            <person name="VanBuren R."/>
            <person name="Zhang Q."/>
            <person name="Andrade A.C."/>
            <person name="Argout X."/>
            <person name="Bertrand B."/>
            <person name="de Kochko A."/>
            <person name="Graziosi G."/>
            <person name="Henry R.J."/>
            <person name="Jayarama X."/>
            <person name="Ming R."/>
            <person name="Nagai C."/>
            <person name="Rounsley S."/>
            <person name="Sankoff D."/>
            <person name="Giuliano G."/>
            <person name="Albert V.A."/>
            <person name="Wincker P."/>
            <person name="Lashermes P."/>
        </authorList>
    </citation>
    <scope>NUCLEOTIDE SEQUENCE [LARGE SCALE GENOMIC DNA]</scope>
    <source>
        <strain evidence="9">cv. DH200-94</strain>
    </source>
</reference>
<evidence type="ECO:0000256" key="4">
    <source>
        <dbReference type="ARBA" id="ARBA00022741"/>
    </source>
</evidence>
<evidence type="ECO:0000256" key="2">
    <source>
        <dbReference type="ARBA" id="ARBA00022614"/>
    </source>
</evidence>
<keyword evidence="6" id="KW-0067">ATP-binding</keyword>
<organism evidence="8 9">
    <name type="scientific">Coffea canephora</name>
    <name type="common">Robusta coffee</name>
    <dbReference type="NCBI Taxonomy" id="49390"/>
    <lineage>
        <taxon>Eukaryota</taxon>
        <taxon>Viridiplantae</taxon>
        <taxon>Streptophyta</taxon>
        <taxon>Embryophyta</taxon>
        <taxon>Tracheophyta</taxon>
        <taxon>Spermatophyta</taxon>
        <taxon>Magnoliopsida</taxon>
        <taxon>eudicotyledons</taxon>
        <taxon>Gunneridae</taxon>
        <taxon>Pentapetalae</taxon>
        <taxon>asterids</taxon>
        <taxon>lamiids</taxon>
        <taxon>Gentianales</taxon>
        <taxon>Rubiaceae</taxon>
        <taxon>Ixoroideae</taxon>
        <taxon>Gardenieae complex</taxon>
        <taxon>Bertiereae - Coffeeae clade</taxon>
        <taxon>Coffeeae</taxon>
        <taxon>Coffea</taxon>
    </lineage>
</organism>
<dbReference type="STRING" id="49390.A0A068VLQ2"/>
<dbReference type="Pfam" id="PF18052">
    <property type="entry name" value="Rx_N"/>
    <property type="match status" value="1"/>
</dbReference>
<dbReference type="AlphaFoldDB" id="A0A068VLQ2"/>